<evidence type="ECO:0000313" key="5">
    <source>
        <dbReference type="Proteomes" id="UP000008810"/>
    </source>
</evidence>
<dbReference type="InterPro" id="IPR008802">
    <property type="entry name" value="REF"/>
</dbReference>
<dbReference type="Gramene" id="KQK14703">
    <property type="protein sequence ID" value="KQK14703"/>
    <property type="gene ID" value="BRADI_1g18170v3"/>
</dbReference>
<name>I1GR98_BRADI</name>
<evidence type="ECO:0000313" key="4">
    <source>
        <dbReference type="EnsemblPlants" id="KQK14703"/>
    </source>
</evidence>
<dbReference type="AlphaFoldDB" id="I1GR98"/>
<proteinExistence type="inferred from homology"/>
<reference evidence="3 4" key="1">
    <citation type="journal article" date="2010" name="Nature">
        <title>Genome sequencing and analysis of the model grass Brachypodium distachyon.</title>
        <authorList>
            <consortium name="International Brachypodium Initiative"/>
        </authorList>
    </citation>
    <scope>NUCLEOTIDE SEQUENCE [LARGE SCALE GENOMIC DNA]</scope>
    <source>
        <strain evidence="3">Bd21</strain>
        <strain evidence="4">cv. Bd21</strain>
    </source>
</reference>
<dbReference type="eggNOG" id="ENOG502QUI7">
    <property type="taxonomic scope" value="Eukaryota"/>
</dbReference>
<dbReference type="RefSeq" id="XP_010234141.1">
    <property type="nucleotide sequence ID" value="XM_010235839.3"/>
</dbReference>
<dbReference type="EnsemblPlants" id="KQK14703">
    <property type="protein sequence ID" value="KQK14703"/>
    <property type="gene ID" value="BRADI_1g18170v3"/>
</dbReference>
<dbReference type="HOGENOM" id="CLU_069928_0_0_1"/>
<feature type="region of interest" description="Disordered" evidence="2">
    <location>
        <begin position="241"/>
        <end position="260"/>
    </location>
</feature>
<dbReference type="EMBL" id="CM000880">
    <property type="protein sequence ID" value="KQK14703.1"/>
    <property type="molecule type" value="Genomic_DNA"/>
</dbReference>
<dbReference type="OrthoDB" id="1905464at2759"/>
<evidence type="ECO:0000313" key="3">
    <source>
        <dbReference type="EMBL" id="KQK14703.1"/>
    </source>
</evidence>
<dbReference type="GeneID" id="100838427"/>
<dbReference type="PANTHER" id="PTHR33732:SF3">
    <property type="entry name" value="OS07G0671800 PROTEIN"/>
    <property type="match status" value="1"/>
</dbReference>
<evidence type="ECO:0000256" key="1">
    <source>
        <dbReference type="ARBA" id="ARBA00009737"/>
    </source>
</evidence>
<dbReference type="Proteomes" id="UP000008810">
    <property type="component" value="Chromosome 1"/>
</dbReference>
<comment type="similarity">
    <text evidence="1">Belongs to the REF/SRPP family.</text>
</comment>
<organism evidence="3">
    <name type="scientific">Brachypodium distachyon</name>
    <name type="common">Purple false brome</name>
    <name type="synonym">Trachynia distachya</name>
    <dbReference type="NCBI Taxonomy" id="15368"/>
    <lineage>
        <taxon>Eukaryota</taxon>
        <taxon>Viridiplantae</taxon>
        <taxon>Streptophyta</taxon>
        <taxon>Embryophyta</taxon>
        <taxon>Tracheophyta</taxon>
        <taxon>Spermatophyta</taxon>
        <taxon>Magnoliopsida</taxon>
        <taxon>Liliopsida</taxon>
        <taxon>Poales</taxon>
        <taxon>Poaceae</taxon>
        <taxon>BOP clade</taxon>
        <taxon>Pooideae</taxon>
        <taxon>Stipodae</taxon>
        <taxon>Brachypodieae</taxon>
        <taxon>Brachypodium</taxon>
    </lineage>
</organism>
<gene>
    <name evidence="4" type="primary">LOC100838427</name>
    <name evidence="3" type="ORF">BRADI_1g18170v3</name>
</gene>
<dbReference type="Pfam" id="PF05755">
    <property type="entry name" value="REF"/>
    <property type="match status" value="1"/>
</dbReference>
<protein>
    <recommendedName>
        <fullName evidence="6">Stress-related protein</fullName>
    </recommendedName>
</protein>
<accession>I1GR98</accession>
<reference evidence="3" key="2">
    <citation type="submission" date="2017-06" db="EMBL/GenBank/DDBJ databases">
        <title>WGS assembly of Brachypodium distachyon.</title>
        <authorList>
            <consortium name="The International Brachypodium Initiative"/>
            <person name="Lucas S."/>
            <person name="Harmon-Smith M."/>
            <person name="Lail K."/>
            <person name="Tice H."/>
            <person name="Grimwood J."/>
            <person name="Bruce D."/>
            <person name="Barry K."/>
            <person name="Shu S."/>
            <person name="Lindquist E."/>
            <person name="Wang M."/>
            <person name="Pitluck S."/>
            <person name="Vogel J.P."/>
            <person name="Garvin D.F."/>
            <person name="Mockler T.C."/>
            <person name="Schmutz J."/>
            <person name="Rokhsar D."/>
            <person name="Bevan M.W."/>
        </authorList>
    </citation>
    <scope>NUCLEOTIDE SEQUENCE</scope>
    <source>
        <strain evidence="3">Bd21</strain>
    </source>
</reference>
<evidence type="ECO:0000256" key="2">
    <source>
        <dbReference type="SAM" id="MobiDB-lite"/>
    </source>
</evidence>
<dbReference type="STRING" id="15368.I1GR98"/>
<sequence length="260" mass="27698">MAEEPSPQVVEREVEVEREEGRPRLRRLEFVHVAAAQAALCLAGLYALARDHSGPLRPGVDAVESAVRGVAGPVVGRFKDVPLHVLAFVDRKVDGTVQELDKHLPSSLKAASARAYAAAQGVPEAAREITSEAQRSGLSGAARVAYGKVEPVAKDVLGKIEPAAKDLYTRYEPAAEHLAVSTWRALNGLPLFPHVAQIVVPTAAYWSEKYNSVIASAAQQGYTGARYLPAIPTERIAKVFGEPSPPEAAEPLKGGGTETQ</sequence>
<dbReference type="PANTHER" id="PTHR33732">
    <property type="entry name" value="REF/SRPP-LIKE PROTEIN OS05G0151300/LOC_OS05G05940"/>
    <property type="match status" value="1"/>
</dbReference>
<reference evidence="4" key="3">
    <citation type="submission" date="2018-08" db="UniProtKB">
        <authorList>
            <consortium name="EnsemblPlants"/>
        </authorList>
    </citation>
    <scope>IDENTIFICATION</scope>
    <source>
        <strain evidence="4">cv. Bd21</strain>
    </source>
</reference>
<dbReference type="OMA" id="YNQTVCY"/>
<keyword evidence="5" id="KW-1185">Reference proteome</keyword>
<evidence type="ECO:0008006" key="6">
    <source>
        <dbReference type="Google" id="ProtNLM"/>
    </source>
</evidence>
<dbReference type="KEGG" id="bdi:100838427"/>